<dbReference type="PANTHER" id="PTHR43283">
    <property type="entry name" value="BETA-LACTAMASE-RELATED"/>
    <property type="match status" value="1"/>
</dbReference>
<reference evidence="3 4" key="1">
    <citation type="journal article" date="2019" name="Science">
        <title>Social genes are selection hotspots in kin groups of a soil microbe.</title>
        <authorList>
            <person name="Wielgoss S."/>
            <person name="Wolfensberger R."/>
            <person name="Sun L."/>
            <person name="Fiegna F."/>
            <person name="Velicer G.J."/>
        </authorList>
    </citation>
    <scope>NUCLEOTIDE SEQUENCE [LARGE SCALE GENOMIC DNA]</scope>
    <source>
        <strain evidence="3 4">MC3.5.9c15</strain>
    </source>
</reference>
<gene>
    <name evidence="3" type="ORF">BHS09_32405</name>
</gene>
<dbReference type="Proteomes" id="UP000320179">
    <property type="component" value="Chromosome"/>
</dbReference>
<dbReference type="Gene3D" id="3.40.710.10">
    <property type="entry name" value="DD-peptidase/beta-lactamase superfamily"/>
    <property type="match status" value="1"/>
</dbReference>
<organism evidence="3 4">
    <name type="scientific">Myxococcus xanthus</name>
    <dbReference type="NCBI Taxonomy" id="34"/>
    <lineage>
        <taxon>Bacteria</taxon>
        <taxon>Pseudomonadati</taxon>
        <taxon>Myxococcota</taxon>
        <taxon>Myxococcia</taxon>
        <taxon>Myxococcales</taxon>
        <taxon>Cystobacterineae</taxon>
        <taxon>Myxococcaceae</taxon>
        <taxon>Myxococcus</taxon>
    </lineage>
</organism>
<dbReference type="Pfam" id="PF00144">
    <property type="entry name" value="Beta-lactamase"/>
    <property type="match status" value="1"/>
</dbReference>
<feature type="chain" id="PRO_5041954171" evidence="1">
    <location>
        <begin position="19"/>
        <end position="527"/>
    </location>
</feature>
<dbReference type="InterPro" id="IPR050789">
    <property type="entry name" value="Diverse_Enzym_Activities"/>
</dbReference>
<dbReference type="GO" id="GO:0016787">
    <property type="term" value="F:hydrolase activity"/>
    <property type="evidence" value="ECO:0007669"/>
    <property type="project" value="UniProtKB-KW"/>
</dbReference>
<evidence type="ECO:0000259" key="2">
    <source>
        <dbReference type="Pfam" id="PF00144"/>
    </source>
</evidence>
<dbReference type="SUPFAM" id="SSF56601">
    <property type="entry name" value="beta-lactamase/transpeptidase-like"/>
    <property type="match status" value="1"/>
</dbReference>
<keyword evidence="3" id="KW-0378">Hydrolase</keyword>
<proteinExistence type="predicted"/>
<evidence type="ECO:0000313" key="4">
    <source>
        <dbReference type="Proteomes" id="UP000320179"/>
    </source>
</evidence>
<dbReference type="InterPro" id="IPR012338">
    <property type="entry name" value="Beta-lactam/transpept-like"/>
</dbReference>
<name>A0AAE6G5I7_MYXXA</name>
<keyword evidence="1" id="KW-0732">Signal</keyword>
<dbReference type="EMBL" id="CP017174">
    <property type="protein sequence ID" value="QDE71306.1"/>
    <property type="molecule type" value="Genomic_DNA"/>
</dbReference>
<feature type="domain" description="Beta-lactamase-related" evidence="2">
    <location>
        <begin position="169"/>
        <end position="500"/>
    </location>
</feature>
<feature type="signal peptide" evidence="1">
    <location>
        <begin position="1"/>
        <end position="18"/>
    </location>
</feature>
<evidence type="ECO:0000256" key="1">
    <source>
        <dbReference type="SAM" id="SignalP"/>
    </source>
</evidence>
<dbReference type="AlphaFoldDB" id="A0AAE6G5I7"/>
<sequence>MRYRLFLPLCTLLACAHAQPVATPPAPVAQAPVDPESQLREALQRAGMAMEAGHFDSALSEIQRLWDGGHQTDDVAWYAAYASLGTGDDAAAFTWLERAVERGMSSLGDLLHDKSLAPLRRMPGYDALVARARENALKARAEGNVGAGLETTTPAEAGVSEPALAAFVKAAEDAGSSALVVLRHGKVVGEWYFGGETQRIESMSATKGVVALAIGLLIDEGKIASVDAPVSTLFPEWKDGLKGKVTLRHLLSHTSGLAANANAMDIYESRDFVRYALDAHVVDVPGSQFFYNNKATNLLAGVVERASGEKLDAYLMRRLFEPLGIRDVFWQKDPSGNPLGMSGLRLHPVDFAKVGQLMLQRGVWQGQRILSEAWIQECTAAPSQALTPTAGLLWWLVYDKSFRVLGQDMVNEARRNGMSEASLSRLRDVVDKPIPSGDFMQVLSERLGGMKGVMEFMEKSARIPLRTQVEGAPRGYSARGSFGQLLLVVPAQDLVVVRMAVPDGRVPPDVMEFPAFNTLALSLVPSP</sequence>
<dbReference type="PANTHER" id="PTHR43283:SF7">
    <property type="entry name" value="BETA-LACTAMASE-RELATED DOMAIN-CONTAINING PROTEIN"/>
    <property type="match status" value="1"/>
</dbReference>
<dbReference type="InterPro" id="IPR001466">
    <property type="entry name" value="Beta-lactam-related"/>
</dbReference>
<dbReference type="PROSITE" id="PS51257">
    <property type="entry name" value="PROKAR_LIPOPROTEIN"/>
    <property type="match status" value="1"/>
</dbReference>
<accession>A0AAE6G5I7</accession>
<evidence type="ECO:0000313" key="3">
    <source>
        <dbReference type="EMBL" id="QDE71306.1"/>
    </source>
</evidence>
<dbReference type="RefSeq" id="WP_140795393.1">
    <property type="nucleotide sequence ID" value="NZ_CP017169.1"/>
</dbReference>
<protein>
    <submittedName>
        <fullName evidence="3">Serine hydrolase</fullName>
    </submittedName>
</protein>